<sequence length="49" mass="5778">MWSVEVSTDTKLTSWNDRCKFLVQFLFFSVIHDCCTRILNYINVASTFP</sequence>
<name>A0A2P2R2E4_RHIMU</name>
<dbReference type="EMBL" id="GGEC01092894">
    <property type="protein sequence ID" value="MBX73378.1"/>
    <property type="molecule type" value="Transcribed_RNA"/>
</dbReference>
<reference evidence="1" key="1">
    <citation type="submission" date="2018-02" db="EMBL/GenBank/DDBJ databases">
        <title>Rhizophora mucronata_Transcriptome.</title>
        <authorList>
            <person name="Meera S.P."/>
            <person name="Sreeshan A."/>
            <person name="Augustine A."/>
        </authorList>
    </citation>
    <scope>NUCLEOTIDE SEQUENCE</scope>
    <source>
        <tissue evidence="1">Leaf</tissue>
    </source>
</reference>
<evidence type="ECO:0000313" key="1">
    <source>
        <dbReference type="EMBL" id="MBX73378.1"/>
    </source>
</evidence>
<dbReference type="AlphaFoldDB" id="A0A2P2R2E4"/>
<accession>A0A2P2R2E4</accession>
<proteinExistence type="predicted"/>
<protein>
    <submittedName>
        <fullName evidence="1">Uncharacterized protein</fullName>
    </submittedName>
</protein>
<organism evidence="1">
    <name type="scientific">Rhizophora mucronata</name>
    <name type="common">Asiatic mangrove</name>
    <dbReference type="NCBI Taxonomy" id="61149"/>
    <lineage>
        <taxon>Eukaryota</taxon>
        <taxon>Viridiplantae</taxon>
        <taxon>Streptophyta</taxon>
        <taxon>Embryophyta</taxon>
        <taxon>Tracheophyta</taxon>
        <taxon>Spermatophyta</taxon>
        <taxon>Magnoliopsida</taxon>
        <taxon>eudicotyledons</taxon>
        <taxon>Gunneridae</taxon>
        <taxon>Pentapetalae</taxon>
        <taxon>rosids</taxon>
        <taxon>fabids</taxon>
        <taxon>Malpighiales</taxon>
        <taxon>Rhizophoraceae</taxon>
        <taxon>Rhizophora</taxon>
    </lineage>
</organism>